<keyword evidence="5" id="KW-1185">Reference proteome</keyword>
<feature type="region of interest" description="Disordered" evidence="2">
    <location>
        <begin position="527"/>
        <end position="559"/>
    </location>
</feature>
<dbReference type="InterPro" id="IPR001343">
    <property type="entry name" value="Hemolysn_Ca-bd"/>
</dbReference>
<dbReference type="Proteomes" id="UP000294562">
    <property type="component" value="Unassembled WGS sequence"/>
</dbReference>
<gene>
    <name evidence="4" type="ORF">E2L05_19750</name>
</gene>
<dbReference type="GO" id="GO:0005509">
    <property type="term" value="F:calcium ion binding"/>
    <property type="evidence" value="ECO:0007669"/>
    <property type="project" value="InterPro"/>
</dbReference>
<dbReference type="GO" id="GO:0006508">
    <property type="term" value="P:proteolysis"/>
    <property type="evidence" value="ECO:0007669"/>
    <property type="project" value="InterPro"/>
</dbReference>
<evidence type="ECO:0000313" key="4">
    <source>
        <dbReference type="EMBL" id="TDL81721.1"/>
    </source>
</evidence>
<evidence type="ECO:0000256" key="1">
    <source>
        <dbReference type="ARBA" id="ARBA00009490"/>
    </source>
</evidence>
<dbReference type="AlphaFoldDB" id="A0A4R6ACJ5"/>
<comment type="caution">
    <text evidence="4">The sequence shown here is derived from an EMBL/GenBank/DDBJ whole genome shotgun (WGS) entry which is preliminary data.</text>
</comment>
<protein>
    <recommendedName>
        <fullName evidence="3">Peptidase metallopeptidase domain-containing protein</fullName>
    </recommendedName>
</protein>
<sequence length="559" mass="58208">MCELCDIDGCDCSDQPVNWSSVDDVDSSGVPVSANGVAPTVADAEGLDSTLSWSGTTVTFAFPAAAEDFSIGSYYSAYNEPGSMLALSDFGKDVLREAFAYWDDLIGLNIVEADAGDLAQISVGASTAPSTAWAYYPGSFTANGDIWLNTSAWYLDALSSPEEPVIGSYAYATSMHEIGHALGLKHAHQASTGNSTVLDEAYDALEYTIMSYRSFAGAGTGGYTVETWGYPQSPMMLDIAMIQQIYGADFTTLSGDTTYTVSATTGEFFIDGVSQGVPGANRVFRTLWDGDGEDHIDLSNYTTDLLINLTPGEGIDLDVNSTAQTSRLGTNDDGDTVYAGYNIYMSLLYENDTRSLIENATGGTGNDTLIGNDADNTLTGGGGNDTFIGGLGADLLVLGTGMDTVSGTLAELDGDTIFGFDATYDQIKIENATLGMVTALVSNGQLILTNGTETATLELNGLTDEFDVIELAQQNTAVGLVFQNSSAPVAPESPVVEAETLLTDSIAAYTAAGLTVVTASDAGETINGSGDGSVLQGGLGDDRLREDAGNDVMYGGDGA</sequence>
<comment type="similarity">
    <text evidence="1">Belongs to the peptidase M10B family.</text>
</comment>
<dbReference type="SMART" id="SM00235">
    <property type="entry name" value="ZnMc"/>
    <property type="match status" value="1"/>
</dbReference>
<dbReference type="GO" id="GO:0008270">
    <property type="term" value="F:zinc ion binding"/>
    <property type="evidence" value="ECO:0007669"/>
    <property type="project" value="InterPro"/>
</dbReference>
<accession>A0A4R6ACJ5</accession>
<dbReference type="EMBL" id="SMZO01000094">
    <property type="protein sequence ID" value="TDL81721.1"/>
    <property type="molecule type" value="Genomic_DNA"/>
</dbReference>
<dbReference type="InterPro" id="IPR024079">
    <property type="entry name" value="MetalloPept_cat_dom_sf"/>
</dbReference>
<proteinExistence type="inferred from homology"/>
<feature type="domain" description="Peptidase metallopeptidase" evidence="3">
    <location>
        <begin position="49"/>
        <end position="232"/>
    </location>
</feature>
<dbReference type="CDD" id="cd04277">
    <property type="entry name" value="ZnMc_serralysin_like"/>
    <property type="match status" value="1"/>
</dbReference>
<reference evidence="4 5" key="1">
    <citation type="submission" date="2019-03" db="EMBL/GenBank/DDBJ databases">
        <title>Rhodobacteraceae bacterium SM1902, a new member of the family Rhodobacteraceae isolated from Yantai.</title>
        <authorList>
            <person name="Sun Y."/>
        </authorList>
    </citation>
    <scope>NUCLEOTIDE SEQUENCE [LARGE SCALE GENOMIC DNA]</scope>
    <source>
        <strain evidence="4 5">SM1902</strain>
    </source>
</reference>
<dbReference type="GO" id="GO:0008237">
    <property type="term" value="F:metallopeptidase activity"/>
    <property type="evidence" value="ECO:0007669"/>
    <property type="project" value="InterPro"/>
</dbReference>
<dbReference type="RefSeq" id="WP_133344691.1">
    <property type="nucleotide sequence ID" value="NZ_SMZO01000094.1"/>
</dbReference>
<evidence type="ECO:0000259" key="3">
    <source>
        <dbReference type="SMART" id="SM00235"/>
    </source>
</evidence>
<dbReference type="SUPFAM" id="SSF51120">
    <property type="entry name" value="beta-Roll"/>
    <property type="match status" value="2"/>
</dbReference>
<dbReference type="Pfam" id="PF00353">
    <property type="entry name" value="HemolysinCabind"/>
    <property type="match status" value="2"/>
</dbReference>
<feature type="compositionally biased region" description="Gly residues" evidence="2">
    <location>
        <begin position="529"/>
        <end position="539"/>
    </location>
</feature>
<name>A0A4R6ACJ5_9RHOB</name>
<evidence type="ECO:0000256" key="2">
    <source>
        <dbReference type="SAM" id="MobiDB-lite"/>
    </source>
</evidence>
<organism evidence="4 5">
    <name type="scientific">Meridianimarinicoccus aquatilis</name>
    <dbReference type="NCBI Taxonomy" id="2552766"/>
    <lineage>
        <taxon>Bacteria</taxon>
        <taxon>Pseudomonadati</taxon>
        <taxon>Pseudomonadota</taxon>
        <taxon>Alphaproteobacteria</taxon>
        <taxon>Rhodobacterales</taxon>
        <taxon>Paracoccaceae</taxon>
        <taxon>Meridianimarinicoccus</taxon>
    </lineage>
</organism>
<feature type="non-terminal residue" evidence="4">
    <location>
        <position position="559"/>
    </location>
</feature>
<dbReference type="InterPro" id="IPR034033">
    <property type="entry name" value="Serralysin-like"/>
</dbReference>
<dbReference type="PRINTS" id="PR00313">
    <property type="entry name" value="CABNDNGRPT"/>
</dbReference>
<dbReference type="InterPro" id="IPR011049">
    <property type="entry name" value="Serralysin-like_metalloprot_C"/>
</dbReference>
<dbReference type="Gene3D" id="3.40.390.10">
    <property type="entry name" value="Collagenase (Catalytic Domain)"/>
    <property type="match status" value="1"/>
</dbReference>
<dbReference type="Gene3D" id="2.150.10.10">
    <property type="entry name" value="Serralysin-like metalloprotease, C-terminal"/>
    <property type="match status" value="1"/>
</dbReference>
<dbReference type="InterPro" id="IPR006026">
    <property type="entry name" value="Peptidase_Metallo"/>
</dbReference>
<dbReference type="SUPFAM" id="SSF55486">
    <property type="entry name" value="Metalloproteases ('zincins'), catalytic domain"/>
    <property type="match status" value="1"/>
</dbReference>
<evidence type="ECO:0000313" key="5">
    <source>
        <dbReference type="Proteomes" id="UP000294562"/>
    </source>
</evidence>
<dbReference type="OrthoDB" id="733404at2"/>